<feature type="region of interest" description="Disordered" evidence="1">
    <location>
        <begin position="63"/>
        <end position="96"/>
    </location>
</feature>
<protein>
    <submittedName>
        <fullName evidence="2">Uncharacterized protein</fullName>
    </submittedName>
</protein>
<proteinExistence type="predicted"/>
<evidence type="ECO:0000313" key="3">
    <source>
        <dbReference type="Proteomes" id="UP001281614"/>
    </source>
</evidence>
<evidence type="ECO:0000256" key="1">
    <source>
        <dbReference type="SAM" id="MobiDB-lite"/>
    </source>
</evidence>
<name>A0AAE0D370_COLKA</name>
<dbReference type="EMBL" id="VYYT01000251">
    <property type="protein sequence ID" value="KAK2752435.1"/>
    <property type="molecule type" value="Genomic_DNA"/>
</dbReference>
<dbReference type="Proteomes" id="UP001281614">
    <property type="component" value="Unassembled WGS sequence"/>
</dbReference>
<reference evidence="2" key="1">
    <citation type="submission" date="2023-02" db="EMBL/GenBank/DDBJ databases">
        <title>Colletotrichum kahawae CIFC_Que2 genome sequencing and assembly.</title>
        <authorList>
            <person name="Baroncelli R."/>
        </authorList>
    </citation>
    <scope>NUCLEOTIDE SEQUENCE</scope>
    <source>
        <strain evidence="2">CIFC_Que2</strain>
    </source>
</reference>
<accession>A0AAE0D370</accession>
<dbReference type="AlphaFoldDB" id="A0AAE0D370"/>
<sequence>MADSPNVLAPALAAMTLYDHSPTIITAAQRAMSNHLILSEVFDYISMDWQGCWKDRPSEALRQTHGVATGSTESRGTEVCDGSNEKYQDLDSKDDDDDDEEDWSIHHYCRGGVLLRCMLVNKLWFEFATPFLWKEPTEMVSYPSYKTAIVAILSAIEPTRRQLYAKHVEIGFNEGRDNEDLTELEFPRLREIQLRTDYEINLPKISGCGVKVLSVDPRYEPCYPEVYTLTQDRMNELLDQIAERFPNIESLSICDSALAYPGTIQKFKEGMPHLVDFDHGFVTEQSHTTW</sequence>
<feature type="compositionally biased region" description="Basic and acidic residues" evidence="1">
    <location>
        <begin position="75"/>
        <end position="91"/>
    </location>
</feature>
<gene>
    <name evidence="2" type="ORF">CKAH01_17714</name>
</gene>
<evidence type="ECO:0000313" key="2">
    <source>
        <dbReference type="EMBL" id="KAK2752435.1"/>
    </source>
</evidence>
<comment type="caution">
    <text evidence="2">The sequence shown here is derived from an EMBL/GenBank/DDBJ whole genome shotgun (WGS) entry which is preliminary data.</text>
</comment>
<keyword evidence="3" id="KW-1185">Reference proteome</keyword>
<organism evidence="2 3">
    <name type="scientific">Colletotrichum kahawae</name>
    <name type="common">Coffee berry disease fungus</name>
    <dbReference type="NCBI Taxonomy" id="34407"/>
    <lineage>
        <taxon>Eukaryota</taxon>
        <taxon>Fungi</taxon>
        <taxon>Dikarya</taxon>
        <taxon>Ascomycota</taxon>
        <taxon>Pezizomycotina</taxon>
        <taxon>Sordariomycetes</taxon>
        <taxon>Hypocreomycetidae</taxon>
        <taxon>Glomerellales</taxon>
        <taxon>Glomerellaceae</taxon>
        <taxon>Colletotrichum</taxon>
        <taxon>Colletotrichum gloeosporioides species complex</taxon>
    </lineage>
</organism>